<evidence type="ECO:0000313" key="8">
    <source>
        <dbReference type="EMBL" id="GAA1565438.1"/>
    </source>
</evidence>
<name>A0ABP4NSI2_9MICO</name>
<evidence type="ECO:0000313" key="9">
    <source>
        <dbReference type="Proteomes" id="UP001500350"/>
    </source>
</evidence>
<dbReference type="GO" id="GO:0032259">
    <property type="term" value="P:methylation"/>
    <property type="evidence" value="ECO:0007669"/>
    <property type="project" value="UniProtKB-KW"/>
</dbReference>
<dbReference type="PRINTS" id="PR00105">
    <property type="entry name" value="C5METTRFRASE"/>
</dbReference>
<dbReference type="PROSITE" id="PS51679">
    <property type="entry name" value="SAM_MT_C5"/>
    <property type="match status" value="1"/>
</dbReference>
<evidence type="ECO:0000256" key="2">
    <source>
        <dbReference type="ARBA" id="ARBA00022603"/>
    </source>
</evidence>
<evidence type="ECO:0000256" key="6">
    <source>
        <dbReference type="PROSITE-ProRule" id="PRU01016"/>
    </source>
</evidence>
<protein>
    <recommendedName>
        <fullName evidence="1">DNA (cytosine-5-)-methyltransferase</fullName>
        <ecNumber evidence="1">2.1.1.37</ecNumber>
    </recommendedName>
</protein>
<dbReference type="EC" id="2.1.1.37" evidence="1"/>
<keyword evidence="2 6" id="KW-0489">Methyltransferase</keyword>
<evidence type="ECO:0000256" key="3">
    <source>
        <dbReference type="ARBA" id="ARBA00022679"/>
    </source>
</evidence>
<keyword evidence="5" id="KW-0680">Restriction system</keyword>
<dbReference type="Gene3D" id="3.90.120.10">
    <property type="entry name" value="DNA Methylase, subunit A, domain 2"/>
    <property type="match status" value="1"/>
</dbReference>
<feature type="active site" evidence="6">
    <location>
        <position position="57"/>
    </location>
</feature>
<dbReference type="InterPro" id="IPR029063">
    <property type="entry name" value="SAM-dependent_MTases_sf"/>
</dbReference>
<reference evidence="9" key="1">
    <citation type="journal article" date="2019" name="Int. J. Syst. Evol. Microbiol.">
        <title>The Global Catalogue of Microorganisms (GCM) 10K type strain sequencing project: providing services to taxonomists for standard genome sequencing and annotation.</title>
        <authorList>
            <consortium name="The Broad Institute Genomics Platform"/>
            <consortium name="The Broad Institute Genome Sequencing Center for Infectious Disease"/>
            <person name="Wu L."/>
            <person name="Ma J."/>
        </authorList>
    </citation>
    <scope>NUCLEOTIDE SEQUENCE [LARGE SCALE GENOMIC DNA]</scope>
    <source>
        <strain evidence="9">JCM 14589</strain>
    </source>
</reference>
<dbReference type="PROSITE" id="PS00095">
    <property type="entry name" value="C5_MTASE_2"/>
    <property type="match status" value="1"/>
</dbReference>
<gene>
    <name evidence="8" type="ORF">GCM10009763_12290</name>
</gene>
<keyword evidence="9" id="KW-1185">Reference proteome</keyword>
<sequence>MRIAAAVDFDAAASATYRANFPEAEFHEVDVRKLSVDAFDHLVDDDSPLVFSACAPCQPYSSMRPTGSRARPQERSLLLTLIPFLDRLRPDALIVENVPGLQRIPGGSTWNRFLRYLSRAGYSTRWEVVDCRNYGVPQRRKRLVLLASRHGSIDFPVPTHGPDREPYSTVRDWIGALPAIQAGEAHADDPLHRSGALGDLNLRRIMTLPEGGSRSEWPEELWLDCHRKSKGHQDTYGRMRFDDTAPVLTTKCTDITNGRYGHPTQHRAISVREAALLQTFPLDFNFLGSFKSVTRQIGNAVPVLVSKAMGEHISEHLKTVRTGEHG</sequence>
<keyword evidence="4 6" id="KW-0949">S-adenosyl-L-methionine</keyword>
<evidence type="ECO:0000256" key="7">
    <source>
        <dbReference type="RuleBase" id="RU000416"/>
    </source>
</evidence>
<dbReference type="InterPro" id="IPR050390">
    <property type="entry name" value="C5-Methyltransferase"/>
</dbReference>
<dbReference type="PANTHER" id="PTHR10629:SF52">
    <property type="entry name" value="DNA (CYTOSINE-5)-METHYLTRANSFERASE 1"/>
    <property type="match status" value="1"/>
</dbReference>
<comment type="caution">
    <text evidence="8">The sequence shown here is derived from an EMBL/GenBank/DDBJ whole genome shotgun (WGS) entry which is preliminary data.</text>
</comment>
<dbReference type="GO" id="GO:0008168">
    <property type="term" value="F:methyltransferase activity"/>
    <property type="evidence" value="ECO:0007669"/>
    <property type="project" value="UniProtKB-KW"/>
</dbReference>
<evidence type="ECO:0000256" key="5">
    <source>
        <dbReference type="ARBA" id="ARBA00022747"/>
    </source>
</evidence>
<keyword evidence="3 6" id="KW-0808">Transferase</keyword>
<dbReference type="Gene3D" id="3.40.50.150">
    <property type="entry name" value="Vaccinia Virus protein VP39"/>
    <property type="match status" value="1"/>
</dbReference>
<dbReference type="SUPFAM" id="SSF53335">
    <property type="entry name" value="S-adenosyl-L-methionine-dependent methyltransferases"/>
    <property type="match status" value="1"/>
</dbReference>
<dbReference type="InterPro" id="IPR031303">
    <property type="entry name" value="C5_meth_CS"/>
</dbReference>
<evidence type="ECO:0000256" key="4">
    <source>
        <dbReference type="ARBA" id="ARBA00022691"/>
    </source>
</evidence>
<evidence type="ECO:0000256" key="1">
    <source>
        <dbReference type="ARBA" id="ARBA00011975"/>
    </source>
</evidence>
<dbReference type="PANTHER" id="PTHR10629">
    <property type="entry name" value="CYTOSINE-SPECIFIC METHYLTRANSFERASE"/>
    <property type="match status" value="1"/>
</dbReference>
<dbReference type="Pfam" id="PF00145">
    <property type="entry name" value="DNA_methylase"/>
    <property type="match status" value="1"/>
</dbReference>
<organism evidence="8 9">
    <name type="scientific">Dermacoccus profundi</name>
    <dbReference type="NCBI Taxonomy" id="322602"/>
    <lineage>
        <taxon>Bacteria</taxon>
        <taxon>Bacillati</taxon>
        <taxon>Actinomycetota</taxon>
        <taxon>Actinomycetes</taxon>
        <taxon>Micrococcales</taxon>
        <taxon>Dermacoccaceae</taxon>
        <taxon>Dermacoccus</taxon>
    </lineage>
</organism>
<dbReference type="InterPro" id="IPR001525">
    <property type="entry name" value="C5_MeTfrase"/>
</dbReference>
<dbReference type="EMBL" id="BAAANW010000010">
    <property type="protein sequence ID" value="GAA1565438.1"/>
    <property type="molecule type" value="Genomic_DNA"/>
</dbReference>
<dbReference type="NCBIfam" id="TIGR00675">
    <property type="entry name" value="dcm"/>
    <property type="match status" value="1"/>
</dbReference>
<dbReference type="Proteomes" id="UP001500350">
    <property type="component" value="Unassembled WGS sequence"/>
</dbReference>
<accession>A0ABP4NSI2</accession>
<proteinExistence type="inferred from homology"/>
<comment type="similarity">
    <text evidence="6 7">Belongs to the class I-like SAM-binding methyltransferase superfamily. C5-methyltransferase family.</text>
</comment>